<gene>
    <name evidence="2" type="ORF">EZI54_05000</name>
</gene>
<comment type="caution">
    <text evidence="2">The sequence shown here is derived from an EMBL/GenBank/DDBJ whole genome shotgun (WGS) entry which is preliminary data.</text>
</comment>
<organism evidence="2 3">
    <name type="scientific">Marinobacter halodurans</name>
    <dbReference type="NCBI Taxonomy" id="2528979"/>
    <lineage>
        <taxon>Bacteria</taxon>
        <taxon>Pseudomonadati</taxon>
        <taxon>Pseudomonadota</taxon>
        <taxon>Gammaproteobacteria</taxon>
        <taxon>Pseudomonadales</taxon>
        <taxon>Marinobacteraceae</taxon>
        <taxon>Marinobacter</taxon>
    </lineage>
</organism>
<dbReference type="EMBL" id="SJDL01000005">
    <property type="protein sequence ID" value="TBW58210.1"/>
    <property type="molecule type" value="Genomic_DNA"/>
</dbReference>
<accession>A0ABY1ZSG7</accession>
<dbReference type="InterPro" id="IPR024685">
    <property type="entry name" value="Adenylate_cyclase_1_N"/>
</dbReference>
<proteinExistence type="predicted"/>
<keyword evidence="3" id="KW-1185">Reference proteome</keyword>
<sequence length="967" mass="110251">MSVRTSLPGCVNRVTPANAIKLDFADGIDRKTLRRLCDRFLGINRVRRQRAREALTYRQQVVIDLLPLIFHINHPSLPGYLDHACPHGVSHYQPDDEELAAAQRLARTFRMRSTGRRRPAIQGLYVMGSPGTLGHSVASDLDVWLCHHPDLEEDGIRLLEAKAEAVSRWAESLGLELHVFVFVASDFREGRQRVEVNGENCGSAQHYLLLDEFYRTGIHLAGCYPLWWLIPAGNEADYDALAHQLREFRFIPADQYLDFGPVPAIPQAEYLGAGVWQLYKGIDAPWKSLLKLLLIECYARDRNAGPLCLAFKERVFAGETNADRLDPYVMLYERLAHWLTRMEAPERLELVRQSLYLKTGVPLTRLEQVDRRWQSALLQTMVAKWGWDRKEIRRLDDRHRWRAGDVQVLRRQIVAELTHSYRFLSRLARTHAVSASIRPRDMGLLGRKLYAAFQRKAGKVEMINPNLAPSLAEENLSFHHQSTQGGRSDGDGWLLYRDLENPADAFWQPVIRRSGSLVEMLVWCHCNGLLTRATRLNLRSGQSPLSLGGLRGMIEDLQADLPVPDVAASREALLADSRPLRILLFVNVAVDPQASLTEKGLHKLSGRHDSLGFSGGRENLVMTLDQVTLNSWHEVSVHRYEVGDTLIQCLKNILAARVAAPAEPPLIIIRCHDAGHAASIERRLQTLFQDVQQSFFTGNRGPHPLRYVIEMERRYFVLQFHDGEPGFVALESRAALFSHLQKPQPRYMPVVVDRHALEEDPALDLVCKASQPDNIQVFFLVRERRARVWVVDEHGSLSYWEQVFTSRRHLLAPIMRFLMNIAERRQLRRSLADAGGELDVTCAELVQRSGQWVIERRQGSADDLPMDGFELQAVGQQEGDRPVRFDIFCGEEEFSVLEYGDQLIPAVVHYVRSRRRSGESYPVYITDLNLPHDLDPQAYQQDLQTSQYLAYRIALERELNQGLQGAT</sequence>
<dbReference type="InterPro" id="IPR000274">
    <property type="entry name" value="Adenylate_cyclase_1"/>
</dbReference>
<dbReference type="Proteomes" id="UP000313645">
    <property type="component" value="Unassembled WGS sequence"/>
</dbReference>
<evidence type="ECO:0000313" key="3">
    <source>
        <dbReference type="Proteomes" id="UP000313645"/>
    </source>
</evidence>
<dbReference type="PANTHER" id="PTHR38760:SF1">
    <property type="entry name" value="ADENYLATE CYCLASE"/>
    <property type="match status" value="1"/>
</dbReference>
<dbReference type="PANTHER" id="PTHR38760">
    <property type="entry name" value="ADENYLATE CYCLASE"/>
    <property type="match status" value="1"/>
</dbReference>
<feature type="domain" description="Adenylate cyclase class-I N-terminal" evidence="1">
    <location>
        <begin position="33"/>
        <end position="228"/>
    </location>
</feature>
<name>A0ABY1ZSG7_9GAMM</name>
<dbReference type="Pfam" id="PF01295">
    <property type="entry name" value="Adenylate_cycl"/>
    <property type="match status" value="1"/>
</dbReference>
<protein>
    <submittedName>
        <fullName evidence="2">Class I adenylate cyclase</fullName>
    </submittedName>
</protein>
<evidence type="ECO:0000313" key="2">
    <source>
        <dbReference type="EMBL" id="TBW58210.1"/>
    </source>
</evidence>
<evidence type="ECO:0000259" key="1">
    <source>
        <dbReference type="Pfam" id="PF12633"/>
    </source>
</evidence>
<dbReference type="Pfam" id="PF12633">
    <property type="entry name" value="Adenyl_cycl_N"/>
    <property type="match status" value="1"/>
</dbReference>
<reference evidence="2 3" key="1">
    <citation type="submission" date="2019-02" db="EMBL/GenBank/DDBJ databases">
        <title>Marinobacter halodurans sp. nov., a marine bacterium isolated from sea tidal flat.</title>
        <authorList>
            <person name="Yoo Y."/>
            <person name="Lee D.W."/>
            <person name="Kim B.S."/>
            <person name="Kim J.-J."/>
        </authorList>
    </citation>
    <scope>NUCLEOTIDE SEQUENCE [LARGE SCALE GENOMIC DNA]</scope>
    <source>
        <strain evidence="2 3">YJ-S3-2</strain>
    </source>
</reference>
<dbReference type="PIRSF" id="PIRSF001444">
    <property type="entry name" value="Adenylate_cycl"/>
    <property type="match status" value="1"/>
</dbReference>